<dbReference type="Pfam" id="PF03372">
    <property type="entry name" value="Exo_endo_phos"/>
    <property type="match status" value="1"/>
</dbReference>
<organism evidence="2 3">
    <name type="scientific">Sulfurifustis variabilis</name>
    <dbReference type="NCBI Taxonomy" id="1675686"/>
    <lineage>
        <taxon>Bacteria</taxon>
        <taxon>Pseudomonadati</taxon>
        <taxon>Pseudomonadota</taxon>
        <taxon>Gammaproteobacteria</taxon>
        <taxon>Acidiferrobacterales</taxon>
        <taxon>Acidiferrobacteraceae</taxon>
        <taxon>Sulfurifustis</taxon>
    </lineage>
</organism>
<feature type="domain" description="Endonuclease/exonuclease/phosphatase" evidence="1">
    <location>
        <begin position="21"/>
        <end position="249"/>
    </location>
</feature>
<name>A0A1C7AF95_9GAMM</name>
<gene>
    <name evidence="2" type="ORF">SVA_3401</name>
</gene>
<evidence type="ECO:0000313" key="3">
    <source>
        <dbReference type="Proteomes" id="UP000218899"/>
    </source>
</evidence>
<dbReference type="EMBL" id="AP014936">
    <property type="protein sequence ID" value="BAU49943.1"/>
    <property type="molecule type" value="Genomic_DNA"/>
</dbReference>
<evidence type="ECO:0000313" key="2">
    <source>
        <dbReference type="EMBL" id="BAU49943.1"/>
    </source>
</evidence>
<dbReference type="PANTHER" id="PTHR14859:SF15">
    <property type="entry name" value="ENDONUCLEASE_EXONUCLEASE_PHOSPHATASE DOMAIN-CONTAINING PROTEIN"/>
    <property type="match status" value="1"/>
</dbReference>
<dbReference type="GO" id="GO:0006506">
    <property type="term" value="P:GPI anchor biosynthetic process"/>
    <property type="evidence" value="ECO:0007669"/>
    <property type="project" value="TreeGrafter"/>
</dbReference>
<dbReference type="InterPro" id="IPR005135">
    <property type="entry name" value="Endo/exonuclease/phosphatase"/>
</dbReference>
<dbReference type="PANTHER" id="PTHR14859">
    <property type="entry name" value="CALCOFLUOR WHITE HYPERSENSITIVE PROTEIN PRECURSOR"/>
    <property type="match status" value="1"/>
</dbReference>
<dbReference type="KEGG" id="sva:SVA_3401"/>
<sequence length="282" mass="31799">MLPRQIHAVPQAGPTRRLRLLSYNIQAGIASSKYHHYVTHSWKHFLPYPERLDTLDRIAEFANEFDFVGLQESDGGSLRSGFINQTEYLALRSRFPYWYDQTNRNLGRFAQHTLGLLSRHRPSEVTEMRLPGMIPGRGALCTRFGIGNGSLLLLIVHLALGRRARLRQFASIAEFVQGHRQVILMGDLNCRSESEELQWFLRRSGLAEPTHGLHTFPSWRPRRNIDHILVSPSIAVDSVRVLNHAITDHLPVAMDVTLPADAMVAADYAEQQAPRLAAAGGL</sequence>
<accession>A0A1C7AF95</accession>
<dbReference type="InterPro" id="IPR036691">
    <property type="entry name" value="Endo/exonu/phosph_ase_sf"/>
</dbReference>
<keyword evidence="2" id="KW-0255">Endonuclease</keyword>
<dbReference type="InterPro" id="IPR051916">
    <property type="entry name" value="GPI-anchor_lipid_remodeler"/>
</dbReference>
<dbReference type="Proteomes" id="UP000218899">
    <property type="component" value="Chromosome"/>
</dbReference>
<dbReference type="Gene3D" id="3.60.10.10">
    <property type="entry name" value="Endonuclease/exonuclease/phosphatase"/>
    <property type="match status" value="1"/>
</dbReference>
<dbReference type="RefSeq" id="WP_197703265.1">
    <property type="nucleotide sequence ID" value="NZ_AP014936.1"/>
</dbReference>
<dbReference type="GO" id="GO:0016020">
    <property type="term" value="C:membrane"/>
    <property type="evidence" value="ECO:0007669"/>
    <property type="project" value="GOC"/>
</dbReference>
<keyword evidence="2" id="KW-0378">Hydrolase</keyword>
<dbReference type="SUPFAM" id="SSF56219">
    <property type="entry name" value="DNase I-like"/>
    <property type="match status" value="1"/>
</dbReference>
<dbReference type="GO" id="GO:0004519">
    <property type="term" value="F:endonuclease activity"/>
    <property type="evidence" value="ECO:0007669"/>
    <property type="project" value="UniProtKB-KW"/>
</dbReference>
<proteinExistence type="predicted"/>
<keyword evidence="3" id="KW-1185">Reference proteome</keyword>
<dbReference type="AlphaFoldDB" id="A0A1C7AF95"/>
<keyword evidence="2" id="KW-0540">Nuclease</keyword>
<protein>
    <submittedName>
        <fullName evidence="2">Endonuclease</fullName>
    </submittedName>
</protein>
<reference evidence="2 3" key="1">
    <citation type="submission" date="2015-08" db="EMBL/GenBank/DDBJ databases">
        <title>Complete genome sequence of Sulfurifustis variabilis.</title>
        <authorList>
            <person name="Miura A."/>
            <person name="Kojima H."/>
            <person name="Fukui M."/>
        </authorList>
    </citation>
    <scope>NUCLEOTIDE SEQUENCE [LARGE SCALE GENOMIC DNA]</scope>
    <source>
        <strain evidence="3">skN76</strain>
    </source>
</reference>
<evidence type="ECO:0000259" key="1">
    <source>
        <dbReference type="Pfam" id="PF03372"/>
    </source>
</evidence>